<keyword evidence="1" id="KW-0732">Signal</keyword>
<dbReference type="AlphaFoldDB" id="A0AAN9AWE4"/>
<dbReference type="Proteomes" id="UP001374579">
    <property type="component" value="Unassembled WGS sequence"/>
</dbReference>
<feature type="chain" id="PRO_5042892384" evidence="1">
    <location>
        <begin position="23"/>
        <end position="158"/>
    </location>
</feature>
<name>A0AAN9AWE4_9CAEN</name>
<gene>
    <name evidence="2" type="ORF">V1264_005947</name>
</gene>
<keyword evidence="3" id="KW-1185">Reference proteome</keyword>
<evidence type="ECO:0000256" key="1">
    <source>
        <dbReference type="SAM" id="SignalP"/>
    </source>
</evidence>
<proteinExistence type="predicted"/>
<organism evidence="2 3">
    <name type="scientific">Littorina saxatilis</name>
    <dbReference type="NCBI Taxonomy" id="31220"/>
    <lineage>
        <taxon>Eukaryota</taxon>
        <taxon>Metazoa</taxon>
        <taxon>Spiralia</taxon>
        <taxon>Lophotrochozoa</taxon>
        <taxon>Mollusca</taxon>
        <taxon>Gastropoda</taxon>
        <taxon>Caenogastropoda</taxon>
        <taxon>Littorinimorpha</taxon>
        <taxon>Littorinoidea</taxon>
        <taxon>Littorinidae</taxon>
        <taxon>Littorina</taxon>
    </lineage>
</organism>
<comment type="caution">
    <text evidence="2">The sequence shown here is derived from an EMBL/GenBank/DDBJ whole genome shotgun (WGS) entry which is preliminary data.</text>
</comment>
<evidence type="ECO:0000313" key="3">
    <source>
        <dbReference type="Proteomes" id="UP001374579"/>
    </source>
</evidence>
<reference evidence="2 3" key="1">
    <citation type="submission" date="2024-02" db="EMBL/GenBank/DDBJ databases">
        <title>Chromosome-scale genome assembly of the rough periwinkle Littorina saxatilis.</title>
        <authorList>
            <person name="De Jode A."/>
            <person name="Faria R."/>
            <person name="Formenti G."/>
            <person name="Sims Y."/>
            <person name="Smith T.P."/>
            <person name="Tracey A."/>
            <person name="Wood J.M.D."/>
            <person name="Zagrodzka Z.B."/>
            <person name="Johannesson K."/>
            <person name="Butlin R.K."/>
            <person name="Leder E.H."/>
        </authorList>
    </citation>
    <scope>NUCLEOTIDE SEQUENCE [LARGE SCALE GENOMIC DNA]</scope>
    <source>
        <strain evidence="2">Snail1</strain>
        <tissue evidence="2">Muscle</tissue>
    </source>
</reference>
<dbReference type="EMBL" id="JBAMIC010000018">
    <property type="protein sequence ID" value="KAK7094372.1"/>
    <property type="molecule type" value="Genomic_DNA"/>
</dbReference>
<evidence type="ECO:0000313" key="2">
    <source>
        <dbReference type="EMBL" id="KAK7094372.1"/>
    </source>
</evidence>
<feature type="signal peptide" evidence="1">
    <location>
        <begin position="1"/>
        <end position="22"/>
    </location>
</feature>
<accession>A0AAN9AWE4</accession>
<protein>
    <submittedName>
        <fullName evidence="2">Uncharacterized protein</fullName>
    </submittedName>
</protein>
<sequence>MFKSVLLLSLAALALVSQFCVASVTGRFGIGKSILSLAALALGQRNNWWQNALGTSANVDTVHGFTVQYDDEHDIVIFVNRDGCYIVEAQSDRQWDAIIRNMDDLHAFTEAVYNQIQAKTGLSHMSHSAASSAYHSRLETWECARKDVTKVAYMPASN</sequence>